<dbReference type="RefSeq" id="WP_246176104.1">
    <property type="nucleotide sequence ID" value="NZ_JACHIL010000003.1"/>
</dbReference>
<evidence type="ECO:0000313" key="4">
    <source>
        <dbReference type="Proteomes" id="UP000531231"/>
    </source>
</evidence>
<dbReference type="Pfam" id="PF20434">
    <property type="entry name" value="BD-FAE"/>
    <property type="match status" value="1"/>
</dbReference>
<keyword evidence="1" id="KW-0378">Hydrolase</keyword>
<name>A0A7W8AKH1_9HYPH</name>
<dbReference type="InterPro" id="IPR049492">
    <property type="entry name" value="BD-FAE-like_dom"/>
</dbReference>
<sequence length="292" mass="32194">MQIRAAVTVLKTAPAEPDSPANKDWDLAYSNVLHVQNSAQFPPQWQQKSQSFREQMQAQNRLIADVRYGSEERNLLDIVMPQGQPRGLVVFVHGGYWVRFDKSYFTWLAAGAVAHGFAAAIPSYTLCPQAKIGEITAEIGMAIVQAASMVAGPLHLTGHSAGGHLVARMGTVTTPLSRSLQQRLRKIVPISALSDLRPLLNLKMNDDFRLDLEQARKESPALLEPLNGIDVTAWVGAAELPEFVRQNQALANLWSGFDLSIDEVAEPHKHHMDIIDGLADADHVLTRRLLCL</sequence>
<dbReference type="InterPro" id="IPR029058">
    <property type="entry name" value="AB_hydrolase_fold"/>
</dbReference>
<reference evidence="3 4" key="1">
    <citation type="submission" date="2020-08" db="EMBL/GenBank/DDBJ databases">
        <title>Genomic Encyclopedia of Type Strains, Phase IV (KMG-IV): sequencing the most valuable type-strain genomes for metagenomic binning, comparative biology and taxonomic classification.</title>
        <authorList>
            <person name="Goeker M."/>
        </authorList>
    </citation>
    <scope>NUCLEOTIDE SEQUENCE [LARGE SCALE GENOMIC DNA]</scope>
    <source>
        <strain evidence="3 4">DSM 25620</strain>
    </source>
</reference>
<dbReference type="PANTHER" id="PTHR48081">
    <property type="entry name" value="AB HYDROLASE SUPERFAMILY PROTEIN C4A8.06C"/>
    <property type="match status" value="1"/>
</dbReference>
<proteinExistence type="predicted"/>
<dbReference type="InterPro" id="IPR050300">
    <property type="entry name" value="GDXG_lipolytic_enzyme"/>
</dbReference>
<feature type="domain" description="BD-FAE-like" evidence="2">
    <location>
        <begin position="76"/>
        <end position="197"/>
    </location>
</feature>
<gene>
    <name evidence="3" type="ORF">HNQ68_002065</name>
</gene>
<dbReference type="AlphaFoldDB" id="A0A7W8AKH1"/>
<dbReference type="Gene3D" id="3.40.50.1820">
    <property type="entry name" value="alpha/beta hydrolase"/>
    <property type="match status" value="1"/>
</dbReference>
<evidence type="ECO:0000259" key="2">
    <source>
        <dbReference type="Pfam" id="PF20434"/>
    </source>
</evidence>
<evidence type="ECO:0000313" key="3">
    <source>
        <dbReference type="EMBL" id="MBB5091524.1"/>
    </source>
</evidence>
<accession>A0A7W8AKH1</accession>
<dbReference type="Proteomes" id="UP000531231">
    <property type="component" value="Unassembled WGS sequence"/>
</dbReference>
<keyword evidence="4" id="KW-1185">Reference proteome</keyword>
<organism evidence="3 4">
    <name type="scientific">Pseudochrobactrum saccharolyticum</name>
    <dbReference type="NCBI Taxonomy" id="354352"/>
    <lineage>
        <taxon>Bacteria</taxon>
        <taxon>Pseudomonadati</taxon>
        <taxon>Pseudomonadota</taxon>
        <taxon>Alphaproteobacteria</taxon>
        <taxon>Hyphomicrobiales</taxon>
        <taxon>Brucellaceae</taxon>
        <taxon>Pseudochrobactrum</taxon>
    </lineage>
</organism>
<protein>
    <submittedName>
        <fullName evidence="3">Acetyl esterase/lipase</fullName>
    </submittedName>
</protein>
<evidence type="ECO:0000256" key="1">
    <source>
        <dbReference type="ARBA" id="ARBA00022801"/>
    </source>
</evidence>
<dbReference type="PANTHER" id="PTHR48081:SF33">
    <property type="entry name" value="KYNURENINE FORMAMIDASE"/>
    <property type="match status" value="1"/>
</dbReference>
<comment type="caution">
    <text evidence="3">The sequence shown here is derived from an EMBL/GenBank/DDBJ whole genome shotgun (WGS) entry which is preliminary data.</text>
</comment>
<dbReference type="EMBL" id="JACHIL010000003">
    <property type="protein sequence ID" value="MBB5091524.1"/>
    <property type="molecule type" value="Genomic_DNA"/>
</dbReference>
<dbReference type="GO" id="GO:0016787">
    <property type="term" value="F:hydrolase activity"/>
    <property type="evidence" value="ECO:0007669"/>
    <property type="project" value="UniProtKB-KW"/>
</dbReference>
<dbReference type="SUPFAM" id="SSF53474">
    <property type="entry name" value="alpha/beta-Hydrolases"/>
    <property type="match status" value="1"/>
</dbReference>